<dbReference type="RefSeq" id="XP_027186812.1">
    <property type="nucleotide sequence ID" value="XM_027331011.1"/>
</dbReference>
<protein>
    <submittedName>
        <fullName evidence="2">Uncharacterized protein LOC113784755</fullName>
    </submittedName>
</protein>
<evidence type="ECO:0000313" key="1">
    <source>
        <dbReference type="Proteomes" id="UP000087171"/>
    </source>
</evidence>
<keyword evidence="1" id="KW-1185">Reference proteome</keyword>
<dbReference type="OrthoDB" id="985898at2759"/>
<dbReference type="AlphaFoldDB" id="A0A3Q7Y795"/>
<dbReference type="PaxDb" id="3827-XP_004516046.1"/>
<evidence type="ECO:0000313" key="2">
    <source>
        <dbReference type="RefSeq" id="XP_027186812.1"/>
    </source>
</evidence>
<proteinExistence type="predicted"/>
<organism evidence="1 2">
    <name type="scientific">Cicer arietinum</name>
    <name type="common">Chickpea</name>
    <name type="synonym">Garbanzo</name>
    <dbReference type="NCBI Taxonomy" id="3827"/>
    <lineage>
        <taxon>Eukaryota</taxon>
        <taxon>Viridiplantae</taxon>
        <taxon>Streptophyta</taxon>
        <taxon>Embryophyta</taxon>
        <taxon>Tracheophyta</taxon>
        <taxon>Spermatophyta</taxon>
        <taxon>Magnoliopsida</taxon>
        <taxon>eudicotyledons</taxon>
        <taxon>Gunneridae</taxon>
        <taxon>Pentapetalae</taxon>
        <taxon>rosids</taxon>
        <taxon>fabids</taxon>
        <taxon>Fabales</taxon>
        <taxon>Fabaceae</taxon>
        <taxon>Papilionoideae</taxon>
        <taxon>50 kb inversion clade</taxon>
        <taxon>NPAAA clade</taxon>
        <taxon>Hologalegina</taxon>
        <taxon>IRL clade</taxon>
        <taxon>Cicereae</taxon>
        <taxon>Cicer</taxon>
    </lineage>
</organism>
<name>A0A3Q7Y795_CICAR</name>
<gene>
    <name evidence="2" type="primary">LOC113784755</name>
</gene>
<accession>A0A3Q7Y795</accession>
<dbReference type="PANTHER" id="PTHR31509">
    <property type="entry name" value="BPS1-LIKE PROTEIN"/>
    <property type="match status" value="1"/>
</dbReference>
<dbReference type="Proteomes" id="UP000087171">
    <property type="component" value="Unplaced"/>
</dbReference>
<sequence length="228" mass="26226">MDIDYSMSQWKVDPIEEYLNYTMSLLELLNCISSSLSHLGQTRLFLAHGLNLTLVKEKSHYLAIKHLKQIQPLILGCFSNKFGKHFYTQHHKANTFFGKELIFHEGVKEMKSIGFWVCGVFLSCLYGDVKPYMELRKIVGGFESSLVATLDIKISEKLVKKKPSFREIEEIDNGVAADEVRTDATEELKRKLCELEKLSDDISKQVGHLFDGVMMQRNELIDGFRLKK</sequence>
<reference evidence="2" key="1">
    <citation type="submission" date="2025-08" db="UniProtKB">
        <authorList>
            <consortium name="RefSeq"/>
        </authorList>
    </citation>
    <scope>IDENTIFICATION</scope>
    <source>
        <tissue evidence="2">Etiolated seedlings</tissue>
    </source>
</reference>
<dbReference type="STRING" id="3827.A0A3Q7Y795"/>